<evidence type="ECO:0000313" key="7">
    <source>
        <dbReference type="Proteomes" id="UP001221142"/>
    </source>
</evidence>
<protein>
    <recommendedName>
        <fullName evidence="5">MYND-type domain-containing protein</fullName>
    </recommendedName>
</protein>
<keyword evidence="3" id="KW-0862">Zinc</keyword>
<dbReference type="EMBL" id="JARKIF010000071">
    <property type="protein sequence ID" value="KAJ7605635.1"/>
    <property type="molecule type" value="Genomic_DNA"/>
</dbReference>
<reference evidence="6" key="1">
    <citation type="submission" date="2023-03" db="EMBL/GenBank/DDBJ databases">
        <title>Massive genome expansion in bonnet fungi (Mycena s.s.) driven by repeated elements and novel gene families across ecological guilds.</title>
        <authorList>
            <consortium name="Lawrence Berkeley National Laboratory"/>
            <person name="Harder C.B."/>
            <person name="Miyauchi S."/>
            <person name="Viragh M."/>
            <person name="Kuo A."/>
            <person name="Thoen E."/>
            <person name="Andreopoulos B."/>
            <person name="Lu D."/>
            <person name="Skrede I."/>
            <person name="Drula E."/>
            <person name="Henrissat B."/>
            <person name="Morin E."/>
            <person name="Kohler A."/>
            <person name="Barry K."/>
            <person name="LaButti K."/>
            <person name="Morin E."/>
            <person name="Salamov A."/>
            <person name="Lipzen A."/>
            <person name="Mereny Z."/>
            <person name="Hegedus B."/>
            <person name="Baldrian P."/>
            <person name="Stursova M."/>
            <person name="Weitz H."/>
            <person name="Taylor A."/>
            <person name="Grigoriev I.V."/>
            <person name="Nagy L.G."/>
            <person name="Martin F."/>
            <person name="Kauserud H."/>
        </authorList>
    </citation>
    <scope>NUCLEOTIDE SEQUENCE</scope>
    <source>
        <strain evidence="6">9284</strain>
    </source>
</reference>
<dbReference type="Gene3D" id="6.10.140.2220">
    <property type="match status" value="1"/>
</dbReference>
<name>A0AAD7AZG4_9AGAR</name>
<evidence type="ECO:0000313" key="6">
    <source>
        <dbReference type="EMBL" id="KAJ7605635.1"/>
    </source>
</evidence>
<organism evidence="6 7">
    <name type="scientific">Roridomyces roridus</name>
    <dbReference type="NCBI Taxonomy" id="1738132"/>
    <lineage>
        <taxon>Eukaryota</taxon>
        <taxon>Fungi</taxon>
        <taxon>Dikarya</taxon>
        <taxon>Basidiomycota</taxon>
        <taxon>Agaricomycotina</taxon>
        <taxon>Agaricomycetes</taxon>
        <taxon>Agaricomycetidae</taxon>
        <taxon>Agaricales</taxon>
        <taxon>Marasmiineae</taxon>
        <taxon>Mycenaceae</taxon>
        <taxon>Roridomyces</taxon>
    </lineage>
</organism>
<accession>A0AAD7AZG4</accession>
<keyword evidence="2 4" id="KW-0863">Zinc-finger</keyword>
<evidence type="ECO:0000259" key="5">
    <source>
        <dbReference type="PROSITE" id="PS50865"/>
    </source>
</evidence>
<keyword evidence="1" id="KW-0479">Metal-binding</keyword>
<evidence type="ECO:0000256" key="1">
    <source>
        <dbReference type="ARBA" id="ARBA00022723"/>
    </source>
</evidence>
<comment type="caution">
    <text evidence="6">The sequence shown here is derived from an EMBL/GenBank/DDBJ whole genome shotgun (WGS) entry which is preliminary data.</text>
</comment>
<dbReference type="Proteomes" id="UP001221142">
    <property type="component" value="Unassembled WGS sequence"/>
</dbReference>
<feature type="domain" description="MYND-type" evidence="5">
    <location>
        <begin position="416"/>
        <end position="457"/>
    </location>
</feature>
<evidence type="ECO:0000256" key="4">
    <source>
        <dbReference type="PROSITE-ProRule" id="PRU00134"/>
    </source>
</evidence>
<keyword evidence="7" id="KW-1185">Reference proteome</keyword>
<proteinExistence type="predicted"/>
<evidence type="ECO:0000256" key="2">
    <source>
        <dbReference type="ARBA" id="ARBA00022771"/>
    </source>
</evidence>
<gene>
    <name evidence="6" type="ORF">FB45DRAFT_1069186</name>
</gene>
<dbReference type="GO" id="GO:0008270">
    <property type="term" value="F:zinc ion binding"/>
    <property type="evidence" value="ECO:0007669"/>
    <property type="project" value="UniProtKB-KW"/>
</dbReference>
<sequence>MHPSLNTAALLSLPPALRKSAFAALGGTSADLLKMIREAKNGPKSTWILLLPVFYAHLNPAKAQQLQPSEVLGSADAELVLLAFLAVHGLNTIGEIPQAACPDIWPGLWQWTQLMMQHHYCIPAHVIKHPREGPILAFIVMGRIYRICDDACRKAIAAEPGTRVTVARVWAILSRDNEWTPGLQIDAYAAVLDFINVGMDLQNRQHHDDLVEGSGGSLRDLATVIVNFVPYIMTKETRASNQFLIRAMSIIRETDQLREGFRDLVLQRGIVTAFVIALRKMTTHALLTPGQALDDGFKVLISLVFQSRYHLWFIESLRAGFLRLFASALENPQLITLEVLRGSILSYLTLFLPYRSVLVELRWALADMDAHMDLTRARGFKAWDAWKSFMEVYNLFLSMVAAHDSRDRVPMRACDNVECDLVSVKGDLKRCACCESVYYCSTDCQRLDWMRGHRKTCAAIRAHSLENPDSLTSRDRSFFRTIVHEVYKMQTLNIFMSQLGVMKESPMFPKECVTILKYAKSGFVIRSSGTDPNLELDDQAIPVGPMWEDQLSRAVASNHRIHLHIIEFPQAEGRLLAQIVPVRRPNAAVWDRLHALVPELPDGELRSCEWSAGPEVTAKLEALILETGAKDVVY</sequence>
<dbReference type="Pfam" id="PF01753">
    <property type="entry name" value="zf-MYND"/>
    <property type="match status" value="1"/>
</dbReference>
<dbReference type="AlphaFoldDB" id="A0AAD7AZG4"/>
<evidence type="ECO:0000256" key="3">
    <source>
        <dbReference type="ARBA" id="ARBA00022833"/>
    </source>
</evidence>
<dbReference type="InterPro" id="IPR002893">
    <property type="entry name" value="Znf_MYND"/>
</dbReference>
<dbReference type="PROSITE" id="PS50865">
    <property type="entry name" value="ZF_MYND_2"/>
    <property type="match status" value="1"/>
</dbReference>
<dbReference type="SUPFAM" id="SSF144232">
    <property type="entry name" value="HIT/MYND zinc finger-like"/>
    <property type="match status" value="1"/>
</dbReference>